<dbReference type="InterPro" id="IPR039448">
    <property type="entry name" value="Beta_helix"/>
</dbReference>
<reference evidence="4 5" key="1">
    <citation type="submission" date="2016-01" db="EMBL/GenBank/DDBJ databases">
        <title>High potential of lignocellulose degradation of a new Verrucomicrobia species.</title>
        <authorList>
            <person name="Wang Y."/>
            <person name="Shi Y."/>
            <person name="Qiu Z."/>
            <person name="Liu S."/>
            <person name="Yang H."/>
        </authorList>
    </citation>
    <scope>NUCLEOTIDE SEQUENCE [LARGE SCALE GENOMIC DNA]</scope>
    <source>
        <strain evidence="4 5">TSB47</strain>
    </source>
</reference>
<dbReference type="Pfam" id="PF13229">
    <property type="entry name" value="Beta_helix"/>
    <property type="match status" value="2"/>
</dbReference>
<dbReference type="Proteomes" id="UP000078486">
    <property type="component" value="Unassembled WGS sequence"/>
</dbReference>
<feature type="signal peptide" evidence="2">
    <location>
        <begin position="1"/>
        <end position="31"/>
    </location>
</feature>
<sequence>MNLKPGPKPPASLLAALGILCASVLSFSAFAETKVVTSGTVVESGSTYAGTSTQAALDVTGAGTEYQGTGITLSNSYNHNMSYGSSGYGVRAYDGAALFLTGGTVSTSGRSGDGIFIYYNSSGTVNDVDITTTGEWSYGVDVANNSTLALTGGTIRIANNYGDGIMIADNSTGTVTGVNITTEGNSNYGVSVTNQQPPPYGSQTSILTLTDSVIHTRGESSYGLYVNSNSSGTASGLDIETAGVGSIGVSIDRSTLDLTDSAIRTSGTQGFGLRVSNNASVTGSDVNIETEGNAAHGVYMINATPNSSTLALTDSRIRVTGSAAHGMYLTATSSATLDGVDIVTEGQASRGIYMTSSSTLTLIDSAIRATGTSAYGLYLYLSSATGGGTTIEATGSGGYGVVAYAADLALTGGTVRAAHTGLYLDAYGQTATATLDNVNIESTGSGGRGVVAYESTLVMTGGTISVKGSAAHGIFLDANSSATLDGVTISATGANSYGARLTSSTLTLTDSDLTATYTGLQSATSSVTGTGVTIAATENYGYGVYAISSTLALTDAHIAATGANSMGALLTSSTLSLTDANITAGGAGDIGVYLQSSSTLAMTGGTISANGSGGYGLYLATTSGASLEEVSISATGAGGYGALVWTAPLTLTDSDITAAYVGLYLDRNGRATLEDTDITTTGSAGIGVYVQNSSTLAMTGGAVTTSAPGARGIYLSANSSGAFDNVTITTTGTGAHGLSLVTSATASFTGSITTGGTAAHGVNLSGIGTALILGDDVSITANSTGGGINLTGSGVTLTVGDRLTINSGGIGINIAAGSVITAPLDNVDITTRNNGAHGIAYASALAPLVLNGGTITATGTGANGITLSGSSTLAMTGGAIETFANTSRGIYVGSSAPSVTTLENVNITTHGDNLSNGVYGYYHYNGAFTMTGGTITTTGSSSAGILLHGGNSTYTLRDVTIRTIGTDSLGISAMFGFDFQVSDSVITTEGDGGHGVNFNGGVMNGTFDRVTVATTGRGAHGIFLDANSSGTVRSVGITTQGADAHGLVLAGSATAAFSGSIVTHGTAAHGVNLGGVGTALTLGDDVSITANGSGGGINVTGSGATLTVGDRLAINSGGVGINIAVGSVLTAPLNNVTITTRDTNAHGINYASSLAPLILTGGVIQTSGYGAHGILFTATSSGTLNGVDIATTGTNGVGVSVNDSSTLTLTGGTITSDGDNTALAVTDTGSRFKGNDLAIIGTGTQVGHYALTTANGGVLELENSTIRTVKQGVVASFGGTMHLRDVDITAWNRGYVTVEGRLEVTGGSLHMDIDASQTQAFYSSGANGYLIIKNVTASVNTPDALVAGIVLLNNGHMDIENTTLDVTGLPGATYAGSLRDGAFNATGLTLTSNDAGIIMRGNLDATLTDSRITSETNTILIQDDTLSAGADRAIEINGGSLIARQGPLITTAGSEQGRNASITINDTTLAGDKLLVSDKNVNIELTLTDAHTAAAGGIDLGANSAGNYNINIHGGTGIKGDVTNSGSGSLTLTLRDATLTGRTTVNTAATLTVNLGAQSVWNLTAGSALTHLALAPGARVNFPDPAQNAGAYATLTTATLGGAGEFALHTDIAAGAADRLNVTGEAGGAHRLLLANENGDAVTGAEPPLLLVETAGGAATFSGTTAAGLYDYSVQNGAQIDANGAQGLSATNWYLARAGLSSTADAIINTAAMLGRDWHYSLDALYLRMGDMRAECLPGPVGPDLASGRARKTTPETQSGATQGRALQRAATGNIWVRARGYRLNAGPGLTGRAFDEYAYGLTAGGDKAFRNDERNRTVLLGAFLDLGRITRDFSGAGNTGDTGSLSAGLYGTWLHDAGWHADLVLKADRYKHRFDARTADARPVHGAYSSGAQGLALELGRRLEAGDGWWVEPAAQAAVAWLRGANYRTAPGNQSLDVKVGTARAAQYRALVRFGKQLRDSRWQPYGKFGVMRTDTAGGAIRVAGETFTPDYDGWREEFGLGASCRLDAGSQLYFDYEYAKAAAYERPWSINLGYRRLW</sequence>
<feature type="region of interest" description="Disordered" evidence="1">
    <location>
        <begin position="1742"/>
        <end position="1765"/>
    </location>
</feature>
<dbReference type="InterPro" id="IPR012332">
    <property type="entry name" value="Autotransporter_pectin_lyase_C"/>
</dbReference>
<dbReference type="Pfam" id="PF03212">
    <property type="entry name" value="Pertactin"/>
    <property type="match status" value="1"/>
</dbReference>
<dbReference type="SUPFAM" id="SSF51126">
    <property type="entry name" value="Pectin lyase-like"/>
    <property type="match status" value="2"/>
</dbReference>
<dbReference type="PROSITE" id="PS51208">
    <property type="entry name" value="AUTOTRANSPORTER"/>
    <property type="match status" value="1"/>
</dbReference>
<dbReference type="InterPro" id="IPR006626">
    <property type="entry name" value="PbH1"/>
</dbReference>
<evidence type="ECO:0000256" key="1">
    <source>
        <dbReference type="SAM" id="MobiDB-lite"/>
    </source>
</evidence>
<evidence type="ECO:0000313" key="5">
    <source>
        <dbReference type="Proteomes" id="UP000078486"/>
    </source>
</evidence>
<keyword evidence="2" id="KW-0732">Signal</keyword>
<dbReference type="GO" id="GO:0019867">
    <property type="term" value="C:outer membrane"/>
    <property type="evidence" value="ECO:0007669"/>
    <property type="project" value="InterPro"/>
</dbReference>
<dbReference type="NCBIfam" id="TIGR01414">
    <property type="entry name" value="autotrans_barl"/>
    <property type="match status" value="1"/>
</dbReference>
<dbReference type="SUPFAM" id="SSF103515">
    <property type="entry name" value="Autotransporter"/>
    <property type="match status" value="1"/>
</dbReference>
<dbReference type="RefSeq" id="WP_068770425.1">
    <property type="nucleotide sequence ID" value="NZ_CP109796.1"/>
</dbReference>
<dbReference type="InterPro" id="IPR036709">
    <property type="entry name" value="Autotransporte_beta_dom_sf"/>
</dbReference>
<dbReference type="OrthoDB" id="90621at2"/>
<protein>
    <recommendedName>
        <fullName evidence="3">Autotransporter domain-containing protein</fullName>
    </recommendedName>
</protein>
<evidence type="ECO:0000259" key="3">
    <source>
        <dbReference type="PROSITE" id="PS51208"/>
    </source>
</evidence>
<evidence type="ECO:0000256" key="2">
    <source>
        <dbReference type="SAM" id="SignalP"/>
    </source>
</evidence>
<feature type="domain" description="Autotransporter" evidence="3">
    <location>
        <begin position="1768"/>
        <end position="2040"/>
    </location>
</feature>
<gene>
    <name evidence="4" type="ORF">AW736_11725</name>
</gene>
<comment type="caution">
    <text evidence="4">The sequence shown here is derived from an EMBL/GenBank/DDBJ whole genome shotgun (WGS) entry which is preliminary data.</text>
</comment>
<dbReference type="InterPro" id="IPR005546">
    <property type="entry name" value="Autotransporte_beta"/>
</dbReference>
<dbReference type="Gene3D" id="2.40.128.130">
    <property type="entry name" value="Autotransporter beta-domain"/>
    <property type="match status" value="1"/>
</dbReference>
<accession>A0A178IKZ1</accession>
<name>A0A178IKZ1_9BACT</name>
<evidence type="ECO:0000313" key="4">
    <source>
        <dbReference type="EMBL" id="OAM89967.1"/>
    </source>
</evidence>
<dbReference type="InterPro" id="IPR004899">
    <property type="entry name" value="Pertactin_central"/>
</dbReference>
<dbReference type="SMART" id="SM00710">
    <property type="entry name" value="PbH1"/>
    <property type="match status" value="24"/>
</dbReference>
<dbReference type="STRING" id="1184151.AW736_11725"/>
<dbReference type="SMART" id="SM00869">
    <property type="entry name" value="Autotransporter"/>
    <property type="match status" value="1"/>
</dbReference>
<dbReference type="EMBL" id="LRRQ01000076">
    <property type="protein sequence ID" value="OAM89967.1"/>
    <property type="molecule type" value="Genomic_DNA"/>
</dbReference>
<organism evidence="4 5">
    <name type="scientific">Termitidicoccus mucosus</name>
    <dbReference type="NCBI Taxonomy" id="1184151"/>
    <lineage>
        <taxon>Bacteria</taxon>
        <taxon>Pseudomonadati</taxon>
        <taxon>Verrucomicrobiota</taxon>
        <taxon>Opitutia</taxon>
        <taxon>Opitutales</taxon>
        <taxon>Opitutaceae</taxon>
        <taxon>Termitidicoccus</taxon>
    </lineage>
</organism>
<keyword evidence="5" id="KW-1185">Reference proteome</keyword>
<dbReference type="InterPro" id="IPR011050">
    <property type="entry name" value="Pectin_lyase_fold/virulence"/>
</dbReference>
<proteinExistence type="predicted"/>
<dbReference type="InterPro" id="IPR006315">
    <property type="entry name" value="OM_autotransptr_brl_dom"/>
</dbReference>
<feature type="chain" id="PRO_5008089017" description="Autotransporter domain-containing protein" evidence="2">
    <location>
        <begin position="32"/>
        <end position="2040"/>
    </location>
</feature>
<dbReference type="Gene3D" id="2.160.20.20">
    <property type="match status" value="6"/>
</dbReference>